<organism evidence="10 11">
    <name type="scientific">Metschnikowia bicuspidata</name>
    <dbReference type="NCBI Taxonomy" id="27322"/>
    <lineage>
        <taxon>Eukaryota</taxon>
        <taxon>Fungi</taxon>
        <taxon>Dikarya</taxon>
        <taxon>Ascomycota</taxon>
        <taxon>Saccharomycotina</taxon>
        <taxon>Pichiomycetes</taxon>
        <taxon>Metschnikowiaceae</taxon>
        <taxon>Metschnikowia</taxon>
    </lineage>
</organism>
<name>A0A4P9ZCA0_9ASCO</name>
<evidence type="ECO:0000256" key="3">
    <source>
        <dbReference type="ARBA" id="ARBA00015352"/>
    </source>
</evidence>
<keyword evidence="6" id="KW-0256">Endoplasmic reticulum</keyword>
<evidence type="ECO:0000313" key="11">
    <source>
        <dbReference type="Proteomes" id="UP000268321"/>
    </source>
</evidence>
<dbReference type="GO" id="GO:0000774">
    <property type="term" value="F:adenyl-nucleotide exchange factor activity"/>
    <property type="evidence" value="ECO:0007669"/>
    <property type="project" value="InterPro"/>
</dbReference>
<comment type="subunit">
    <text evidence="2">Interacts with KAR2.</text>
</comment>
<protein>
    <recommendedName>
        <fullName evidence="3">Nucleotide exchange factor SIL1</fullName>
    </recommendedName>
</protein>
<dbReference type="InterPro" id="IPR011989">
    <property type="entry name" value="ARM-like"/>
</dbReference>
<accession>A0A4P9ZCA0</accession>
<evidence type="ECO:0000256" key="7">
    <source>
        <dbReference type="ARBA" id="ARBA00022927"/>
    </source>
</evidence>
<evidence type="ECO:0000256" key="8">
    <source>
        <dbReference type="ARBA" id="ARBA00023010"/>
    </source>
</evidence>
<evidence type="ECO:0000256" key="2">
    <source>
        <dbReference type="ARBA" id="ARBA00011799"/>
    </source>
</evidence>
<dbReference type="AlphaFoldDB" id="A0A4P9ZCA0"/>
<dbReference type="Pfam" id="PF16782">
    <property type="entry name" value="SIL1"/>
    <property type="match status" value="1"/>
</dbReference>
<evidence type="ECO:0000313" key="10">
    <source>
        <dbReference type="EMBL" id="RKP29721.1"/>
    </source>
</evidence>
<keyword evidence="4" id="KW-0813">Transport</keyword>
<proteinExistence type="inferred from homology"/>
<sequence length="407" mass="45966">MRLQSVLLASLVTASVITSSKMICPSENPAECYPQLFEATNEWQVVREGQQIPHSLHVRVNLETGLEEARFLQEVDEEPSNIVLVENYPLEADSDAVKQKIQEAINIQRARQKPFQKNKVSVSNLNKLHNCLQEVLLFNGDHSISVLEEALTTISDLSHDIEFGAEITHDPAVFHRMAALAESFVSSKPDLSELIYRTMGSALRNNPEAIANVLEKQPKSFIDNLFDKLSMSFLPDVIHKRILGVVHALTSDRQFSYRYFNPEVGPNASGLQKLILVFPSLDSSSQVRVINILEDLGLLSETGKRDEVDESNAARVFSSYLQETLVEQRTAVEEHMQTLFMSLLELHSNSDLPVSKLFLNWLSKESENRKKLLRERSADSSEDSFDGHLIRARHGIFGNQNTRKDEL</sequence>
<evidence type="ECO:0000256" key="4">
    <source>
        <dbReference type="ARBA" id="ARBA00022448"/>
    </source>
</evidence>
<reference evidence="11" key="1">
    <citation type="journal article" date="2018" name="Nat. Microbiol.">
        <title>Leveraging single-cell genomics to expand the fungal tree of life.</title>
        <authorList>
            <person name="Ahrendt S.R."/>
            <person name="Quandt C.A."/>
            <person name="Ciobanu D."/>
            <person name="Clum A."/>
            <person name="Salamov A."/>
            <person name="Andreopoulos B."/>
            <person name="Cheng J.F."/>
            <person name="Woyke T."/>
            <person name="Pelin A."/>
            <person name="Henrissat B."/>
            <person name="Reynolds N.K."/>
            <person name="Benny G.L."/>
            <person name="Smith M.E."/>
            <person name="James T.Y."/>
            <person name="Grigoriev I.V."/>
        </authorList>
    </citation>
    <scope>NUCLEOTIDE SEQUENCE [LARGE SCALE GENOMIC DNA]</scope>
    <source>
        <strain evidence="11">Baker2002</strain>
    </source>
</reference>
<dbReference type="EMBL" id="ML004477">
    <property type="protein sequence ID" value="RKP29721.1"/>
    <property type="molecule type" value="Genomic_DNA"/>
</dbReference>
<comment type="similarity">
    <text evidence="1">Belongs to the SIL1 family.</text>
</comment>
<keyword evidence="8" id="KW-0811">Translocation</keyword>
<evidence type="ECO:0000256" key="6">
    <source>
        <dbReference type="ARBA" id="ARBA00022824"/>
    </source>
</evidence>
<evidence type="ECO:0000256" key="9">
    <source>
        <dbReference type="SAM" id="SignalP"/>
    </source>
</evidence>
<dbReference type="Gene3D" id="1.25.10.10">
    <property type="entry name" value="Leucine-rich Repeat Variant"/>
    <property type="match status" value="1"/>
</dbReference>
<dbReference type="Proteomes" id="UP000268321">
    <property type="component" value="Unassembled WGS sequence"/>
</dbReference>
<keyword evidence="5 9" id="KW-0732">Signal</keyword>
<dbReference type="OrthoDB" id="448649at2759"/>
<gene>
    <name evidence="10" type="ORF">METBISCDRAFT_31477</name>
</gene>
<keyword evidence="11" id="KW-1185">Reference proteome</keyword>
<dbReference type="GO" id="GO:0015031">
    <property type="term" value="P:protein transport"/>
    <property type="evidence" value="ECO:0007669"/>
    <property type="project" value="UniProtKB-KW"/>
</dbReference>
<evidence type="ECO:0000256" key="5">
    <source>
        <dbReference type="ARBA" id="ARBA00022729"/>
    </source>
</evidence>
<dbReference type="InterPro" id="IPR016024">
    <property type="entry name" value="ARM-type_fold"/>
</dbReference>
<feature type="signal peptide" evidence="9">
    <location>
        <begin position="1"/>
        <end position="19"/>
    </location>
</feature>
<dbReference type="InterPro" id="IPR031884">
    <property type="entry name" value="Sil1_fungi"/>
</dbReference>
<dbReference type="GO" id="GO:0005783">
    <property type="term" value="C:endoplasmic reticulum"/>
    <property type="evidence" value="ECO:0007669"/>
    <property type="project" value="InterPro"/>
</dbReference>
<dbReference type="SUPFAM" id="SSF48371">
    <property type="entry name" value="ARM repeat"/>
    <property type="match status" value="1"/>
</dbReference>
<evidence type="ECO:0000256" key="1">
    <source>
        <dbReference type="ARBA" id="ARBA00010588"/>
    </source>
</evidence>
<keyword evidence="7" id="KW-0653">Protein transport</keyword>
<feature type="chain" id="PRO_5020806986" description="Nucleotide exchange factor SIL1" evidence="9">
    <location>
        <begin position="20"/>
        <end position="407"/>
    </location>
</feature>